<keyword evidence="4" id="KW-1185">Reference proteome</keyword>
<organism evidence="3 4">
    <name type="scientific">Paenarthrobacter nicotinovorans</name>
    <name type="common">Arthrobacter nicotinovorans</name>
    <dbReference type="NCBI Taxonomy" id="29320"/>
    <lineage>
        <taxon>Bacteria</taxon>
        <taxon>Bacillati</taxon>
        <taxon>Actinomycetota</taxon>
        <taxon>Actinomycetes</taxon>
        <taxon>Micrococcales</taxon>
        <taxon>Micrococcaceae</taxon>
        <taxon>Paenarthrobacter</taxon>
    </lineage>
</organism>
<evidence type="ECO:0000313" key="4">
    <source>
        <dbReference type="Proteomes" id="UP001448614"/>
    </source>
</evidence>
<dbReference type="PROSITE" id="PS50883">
    <property type="entry name" value="EAL"/>
    <property type="match status" value="1"/>
</dbReference>
<dbReference type="Proteomes" id="UP001448614">
    <property type="component" value="Unassembled WGS sequence"/>
</dbReference>
<dbReference type="InterPro" id="IPR035919">
    <property type="entry name" value="EAL_sf"/>
</dbReference>
<dbReference type="RefSeq" id="WP_347782080.1">
    <property type="nucleotide sequence ID" value="NZ_JBBMFV010000004.1"/>
</dbReference>
<evidence type="ECO:0000256" key="1">
    <source>
        <dbReference type="SAM" id="MobiDB-lite"/>
    </source>
</evidence>
<dbReference type="PANTHER" id="PTHR33121:SF76">
    <property type="entry name" value="SIGNALING PROTEIN"/>
    <property type="match status" value="1"/>
</dbReference>
<dbReference type="EMBL" id="JBBMFV010000004">
    <property type="protein sequence ID" value="MEO3940608.1"/>
    <property type="molecule type" value="Genomic_DNA"/>
</dbReference>
<feature type="domain" description="EAL" evidence="2">
    <location>
        <begin position="125"/>
        <end position="373"/>
    </location>
</feature>
<feature type="region of interest" description="Disordered" evidence="1">
    <location>
        <begin position="1"/>
        <end position="49"/>
    </location>
</feature>
<sequence>MAQEEGSLSPDGGADSALPDDAGASPPAAASPHTETPEAPPADATMQEQVEEIIDSILADTEPRSEAARTRLRALTEAYPEDPRRALLEHLLETRKETPPASTVPVHLESASVHLESADAARTVSVPVSHEVREGIQSVLADKLLLTAFQPVHALPNGEVVGVEALTRFVGEDGAGADVWFSEAAAAGLGTELEIAALHCALTAAHDVPHTMSVALNLTPATSSDPRVRNLLAAAALAPDRIIVELTGSLADVGGQTGREGLGPLRALGLRLAISASGAALVSLERVEQLRPDIIKLDRHLIEGIESSQGQRVRAKAIVELAREIGAEVIAVGVETAEELEEVTALKITAAQGYLLGRPSVHPLDWSAWSIRAQTEAQPAS</sequence>
<comment type="caution">
    <text evidence="3">The sequence shown here is derived from an EMBL/GenBank/DDBJ whole genome shotgun (WGS) entry which is preliminary data.</text>
</comment>
<dbReference type="Pfam" id="PF00563">
    <property type="entry name" value="EAL"/>
    <property type="match status" value="1"/>
</dbReference>
<proteinExistence type="predicted"/>
<gene>
    <name evidence="3" type="ORF">V3C41_05945</name>
</gene>
<feature type="compositionally biased region" description="Low complexity" evidence="1">
    <location>
        <begin position="10"/>
        <end position="34"/>
    </location>
</feature>
<name>A0ABV0GPY0_PAENI</name>
<dbReference type="SUPFAM" id="SSF141868">
    <property type="entry name" value="EAL domain-like"/>
    <property type="match status" value="1"/>
</dbReference>
<dbReference type="CDD" id="cd01948">
    <property type="entry name" value="EAL"/>
    <property type="match status" value="1"/>
</dbReference>
<accession>A0ABV0GPY0</accession>
<evidence type="ECO:0000259" key="2">
    <source>
        <dbReference type="PROSITE" id="PS50883"/>
    </source>
</evidence>
<protein>
    <submittedName>
        <fullName evidence="3">EAL domain-containing protein</fullName>
    </submittedName>
</protein>
<evidence type="ECO:0000313" key="3">
    <source>
        <dbReference type="EMBL" id="MEO3940608.1"/>
    </source>
</evidence>
<dbReference type="InterPro" id="IPR001633">
    <property type="entry name" value="EAL_dom"/>
</dbReference>
<dbReference type="Gene3D" id="3.20.20.450">
    <property type="entry name" value="EAL domain"/>
    <property type="match status" value="1"/>
</dbReference>
<reference evidence="3 4" key="1">
    <citation type="journal article" date="2024" name="Appl. Microbiol. Biotechnol.">
        <title>Biosynthetic gene clusters with biotechnological applications in novel Antarctic isolates from Actinomycetota.</title>
        <authorList>
            <person name="Bruna P."/>
            <person name="Nunez-Montero K."/>
            <person name="Contreras M.J."/>
            <person name="Leal K."/>
            <person name="Garcia M."/>
            <person name="Abanto M."/>
            <person name="Barrientos L."/>
        </authorList>
    </citation>
    <scope>NUCLEOTIDE SEQUENCE [LARGE SCALE GENOMIC DNA]</scope>
    <source>
        <strain evidence="3 4">Se16.17</strain>
    </source>
</reference>
<dbReference type="SMART" id="SM00052">
    <property type="entry name" value="EAL"/>
    <property type="match status" value="1"/>
</dbReference>
<dbReference type="PANTHER" id="PTHR33121">
    <property type="entry name" value="CYCLIC DI-GMP PHOSPHODIESTERASE PDEF"/>
    <property type="match status" value="1"/>
</dbReference>
<dbReference type="InterPro" id="IPR050706">
    <property type="entry name" value="Cyclic-di-GMP_PDE-like"/>
</dbReference>